<proteinExistence type="predicted"/>
<keyword evidence="3" id="KW-0449">Lipoprotein</keyword>
<evidence type="ECO:0000313" key="4">
    <source>
        <dbReference type="Proteomes" id="UP000199556"/>
    </source>
</evidence>
<organism evidence="3 4">
    <name type="scientific">Ectothiorhodospira mobilis</name>
    <dbReference type="NCBI Taxonomy" id="195064"/>
    <lineage>
        <taxon>Bacteria</taxon>
        <taxon>Pseudomonadati</taxon>
        <taxon>Pseudomonadota</taxon>
        <taxon>Gammaproteobacteria</taxon>
        <taxon>Chromatiales</taxon>
        <taxon>Ectothiorhodospiraceae</taxon>
        <taxon>Ectothiorhodospira</taxon>
    </lineage>
</organism>
<accession>A0A1I4QE30</accession>
<name>A0A1I4QE30_ECTMO</name>
<feature type="chain" id="PRO_5011538609" evidence="1">
    <location>
        <begin position="27"/>
        <end position="221"/>
    </location>
</feature>
<evidence type="ECO:0000256" key="1">
    <source>
        <dbReference type="SAM" id="SignalP"/>
    </source>
</evidence>
<evidence type="ECO:0000259" key="2">
    <source>
        <dbReference type="Pfam" id="PF03886"/>
    </source>
</evidence>
<dbReference type="Gene3D" id="3.40.50.10610">
    <property type="entry name" value="ABC-type transport auxiliary lipoprotein component"/>
    <property type="match status" value="1"/>
</dbReference>
<dbReference type="Pfam" id="PF03886">
    <property type="entry name" value="ABC_trans_aux"/>
    <property type="match status" value="1"/>
</dbReference>
<gene>
    <name evidence="3" type="ORF">SAMN05421721_10441</name>
</gene>
<dbReference type="OrthoDB" id="5784611at2"/>
<keyword evidence="4" id="KW-1185">Reference proteome</keyword>
<protein>
    <submittedName>
        <fullName evidence="3">Uncharacterized lipoprotein YmbA</fullName>
    </submittedName>
</protein>
<sequence>MNPPWNPATLWLGLALALLLAGCSVAPQRDAPVKSSYLLEPHRPAGAEQGPGTGQAVIAGVRVAPAFSGRGLVRRLGQGRYRSDFYHEWFTPVRDQVDTATGDWLRRGGVFAAVLPRSLLRQADFRLDLVVTDLYGDFADPARPEAVAGLQVFVGDLRPCARERAVRPLEFKARVPLEDDRARTLAAGLSRALGRVLTHLETRLRDDHPAQAPCLDGGPRP</sequence>
<dbReference type="STRING" id="195064.SAMN05421721_10441"/>
<dbReference type="EMBL" id="FOUO01000004">
    <property type="protein sequence ID" value="SFM37883.1"/>
    <property type="molecule type" value="Genomic_DNA"/>
</dbReference>
<feature type="signal peptide" evidence="1">
    <location>
        <begin position="1"/>
        <end position="26"/>
    </location>
</feature>
<keyword evidence="1" id="KW-0732">Signal</keyword>
<evidence type="ECO:0000313" key="3">
    <source>
        <dbReference type="EMBL" id="SFM37883.1"/>
    </source>
</evidence>
<dbReference type="AlphaFoldDB" id="A0A1I4QE30"/>
<dbReference type="Proteomes" id="UP000199556">
    <property type="component" value="Unassembled WGS sequence"/>
</dbReference>
<feature type="domain" description="ABC-type transport auxiliary lipoprotein component" evidence="2">
    <location>
        <begin position="37"/>
        <end position="198"/>
    </location>
</feature>
<dbReference type="SUPFAM" id="SSF159594">
    <property type="entry name" value="XCC0632-like"/>
    <property type="match status" value="1"/>
</dbReference>
<dbReference type="RefSeq" id="WP_090483957.1">
    <property type="nucleotide sequence ID" value="NZ_FOUO01000004.1"/>
</dbReference>
<reference evidence="3 4" key="1">
    <citation type="submission" date="2016-10" db="EMBL/GenBank/DDBJ databases">
        <authorList>
            <person name="de Groot N.N."/>
        </authorList>
    </citation>
    <scope>NUCLEOTIDE SEQUENCE [LARGE SCALE GENOMIC DNA]</scope>
    <source>
        <strain evidence="3 4">DSM 4180</strain>
    </source>
</reference>
<dbReference type="InterPro" id="IPR005586">
    <property type="entry name" value="ABC_trans_aux"/>
</dbReference>